<gene>
    <name evidence="3" type="ORF">OUZ56_030618</name>
</gene>
<dbReference type="PROSITE" id="PS50108">
    <property type="entry name" value="CRIB"/>
    <property type="match status" value="1"/>
</dbReference>
<dbReference type="SMART" id="SM00461">
    <property type="entry name" value="WH1"/>
    <property type="match status" value="1"/>
</dbReference>
<sequence>MVMRFRSQRNYPSRLLSNDEAGQLDQLIGTHYKSTVTTVVQMFCPEPPEYTQWMKKDCGVLCLITNRTGAQNHWLKIYCLVRREVIWEHKLHDDLIYHAPTPYFHTITTSDNTQIGLNFADEDEAAIFLKTARAYLVRNKALTRSGLCKGDISLPTNFRVISHIGWDRRRGFVLYNVDNQLFHTFLAGFCNRSSTHNQVQKDNRQRAQYSSFKRRTITKSDISLPIDAEVIKRNNGMEQRNTI</sequence>
<dbReference type="Pfam" id="PF00786">
    <property type="entry name" value="PBD"/>
    <property type="match status" value="1"/>
</dbReference>
<feature type="domain" description="WH1" evidence="2">
    <location>
        <begin position="27"/>
        <end position="139"/>
    </location>
</feature>
<name>A0ABQ9ZRV6_9CRUS</name>
<comment type="caution">
    <text evidence="3">The sequence shown here is derived from an EMBL/GenBank/DDBJ whole genome shotgun (WGS) entry which is preliminary data.</text>
</comment>
<accession>A0ABQ9ZRV6</accession>
<protein>
    <recommendedName>
        <fullName evidence="5">WH1 domain-containing protein</fullName>
    </recommendedName>
</protein>
<dbReference type="CDD" id="cd01205">
    <property type="entry name" value="EVH1_WASP-like"/>
    <property type="match status" value="1"/>
</dbReference>
<dbReference type="InterPro" id="IPR000697">
    <property type="entry name" value="WH1/EVH1_dom"/>
</dbReference>
<dbReference type="SUPFAM" id="SSF50729">
    <property type="entry name" value="PH domain-like"/>
    <property type="match status" value="1"/>
</dbReference>
<dbReference type="InterPro" id="IPR011993">
    <property type="entry name" value="PH-like_dom_sf"/>
</dbReference>
<dbReference type="EMBL" id="JAOYFB010000005">
    <property type="protein sequence ID" value="KAK4015643.1"/>
    <property type="molecule type" value="Genomic_DNA"/>
</dbReference>
<proteinExistence type="predicted"/>
<organism evidence="3 4">
    <name type="scientific">Daphnia magna</name>
    <dbReference type="NCBI Taxonomy" id="35525"/>
    <lineage>
        <taxon>Eukaryota</taxon>
        <taxon>Metazoa</taxon>
        <taxon>Ecdysozoa</taxon>
        <taxon>Arthropoda</taxon>
        <taxon>Crustacea</taxon>
        <taxon>Branchiopoda</taxon>
        <taxon>Diplostraca</taxon>
        <taxon>Cladocera</taxon>
        <taxon>Anomopoda</taxon>
        <taxon>Daphniidae</taxon>
        <taxon>Daphnia</taxon>
    </lineage>
</organism>
<evidence type="ECO:0000313" key="4">
    <source>
        <dbReference type="Proteomes" id="UP001234178"/>
    </source>
</evidence>
<evidence type="ECO:0000259" key="1">
    <source>
        <dbReference type="PROSITE" id="PS50108"/>
    </source>
</evidence>
<reference evidence="3 4" key="1">
    <citation type="journal article" date="2023" name="Nucleic Acids Res.">
        <title>The hologenome of Daphnia magna reveals possible DNA methylation and microbiome-mediated evolution of the host genome.</title>
        <authorList>
            <person name="Chaturvedi A."/>
            <person name="Li X."/>
            <person name="Dhandapani V."/>
            <person name="Marshall H."/>
            <person name="Kissane S."/>
            <person name="Cuenca-Cambronero M."/>
            <person name="Asole G."/>
            <person name="Calvet F."/>
            <person name="Ruiz-Romero M."/>
            <person name="Marangio P."/>
            <person name="Guigo R."/>
            <person name="Rago D."/>
            <person name="Mirbahai L."/>
            <person name="Eastwood N."/>
            <person name="Colbourne J.K."/>
            <person name="Zhou J."/>
            <person name="Mallon E."/>
            <person name="Orsini L."/>
        </authorList>
    </citation>
    <scope>NUCLEOTIDE SEQUENCE [LARGE SCALE GENOMIC DNA]</scope>
    <source>
        <strain evidence="3">LRV0_1</strain>
    </source>
</reference>
<evidence type="ECO:0000313" key="3">
    <source>
        <dbReference type="EMBL" id="KAK4015643.1"/>
    </source>
</evidence>
<dbReference type="PROSITE" id="PS50229">
    <property type="entry name" value="WH1"/>
    <property type="match status" value="1"/>
</dbReference>
<dbReference type="Gene3D" id="2.30.29.30">
    <property type="entry name" value="Pleckstrin-homology domain (PH domain)/Phosphotyrosine-binding domain (PTB)"/>
    <property type="match status" value="1"/>
</dbReference>
<evidence type="ECO:0008006" key="5">
    <source>
        <dbReference type="Google" id="ProtNLM"/>
    </source>
</evidence>
<keyword evidence="4" id="KW-1185">Reference proteome</keyword>
<dbReference type="Proteomes" id="UP001234178">
    <property type="component" value="Unassembled WGS sequence"/>
</dbReference>
<dbReference type="Gene3D" id="3.90.810.10">
    <property type="entry name" value="CRIB domain"/>
    <property type="match status" value="1"/>
</dbReference>
<evidence type="ECO:0000259" key="2">
    <source>
        <dbReference type="PROSITE" id="PS50229"/>
    </source>
</evidence>
<dbReference type="InterPro" id="IPR036936">
    <property type="entry name" value="CRIB_dom_sf"/>
</dbReference>
<dbReference type="InterPro" id="IPR033927">
    <property type="entry name" value="WASPfam_EVH1"/>
</dbReference>
<dbReference type="InterPro" id="IPR000095">
    <property type="entry name" value="CRIB_dom"/>
</dbReference>
<dbReference type="CDD" id="cd00132">
    <property type="entry name" value="CRIB"/>
    <property type="match status" value="1"/>
</dbReference>
<feature type="domain" description="CRIB" evidence="1">
    <location>
        <begin position="152"/>
        <end position="165"/>
    </location>
</feature>
<dbReference type="Pfam" id="PF00568">
    <property type="entry name" value="WH1"/>
    <property type="match status" value="1"/>
</dbReference>